<evidence type="ECO:0000256" key="4">
    <source>
        <dbReference type="ARBA" id="ARBA00022741"/>
    </source>
</evidence>
<keyword evidence="6" id="KW-0067">ATP-binding</keyword>
<evidence type="ECO:0000256" key="3">
    <source>
        <dbReference type="ARBA" id="ARBA00022679"/>
    </source>
</evidence>
<dbReference type="PRINTS" id="PR00959">
    <property type="entry name" value="MEVGALKINASE"/>
</dbReference>
<dbReference type="AlphaFoldDB" id="A0A921F6C1"/>
<dbReference type="RefSeq" id="WP_303914502.1">
    <property type="nucleotide sequence ID" value="NZ_DYXM01000228.1"/>
</dbReference>
<dbReference type="EMBL" id="DYXM01000228">
    <property type="protein sequence ID" value="HJE91708.1"/>
    <property type="molecule type" value="Genomic_DNA"/>
</dbReference>
<dbReference type="PANTHER" id="PTHR31814:SF2">
    <property type="entry name" value="PHOSPHOMEVALONATE KINASE"/>
    <property type="match status" value="1"/>
</dbReference>
<dbReference type="Proteomes" id="UP000776650">
    <property type="component" value="Unassembled WGS sequence"/>
</dbReference>
<evidence type="ECO:0000259" key="8">
    <source>
        <dbReference type="Pfam" id="PF08544"/>
    </source>
</evidence>
<dbReference type="Gene3D" id="3.30.70.890">
    <property type="entry name" value="GHMP kinase, C-terminal domain"/>
    <property type="match status" value="1"/>
</dbReference>
<dbReference type="InterPro" id="IPR006204">
    <property type="entry name" value="GHMP_kinase_N_dom"/>
</dbReference>
<gene>
    <name evidence="9" type="ORF">K8V11_11950</name>
</gene>
<reference evidence="9" key="2">
    <citation type="submission" date="2021-09" db="EMBL/GenBank/DDBJ databases">
        <authorList>
            <person name="Gilroy R."/>
        </authorList>
    </citation>
    <scope>NUCLEOTIDE SEQUENCE</scope>
    <source>
        <strain evidence="9">ChiGjej1B1-18357</strain>
    </source>
</reference>
<reference evidence="9" key="1">
    <citation type="journal article" date="2021" name="PeerJ">
        <title>Extensive microbial diversity within the chicken gut microbiome revealed by metagenomics and culture.</title>
        <authorList>
            <person name="Gilroy R."/>
            <person name="Ravi A."/>
            <person name="Getino M."/>
            <person name="Pursley I."/>
            <person name="Horton D.L."/>
            <person name="Alikhan N.F."/>
            <person name="Baker D."/>
            <person name="Gharbi K."/>
            <person name="Hall N."/>
            <person name="Watson M."/>
            <person name="Adriaenssens E.M."/>
            <person name="Foster-Nyarko E."/>
            <person name="Jarju S."/>
            <person name="Secka A."/>
            <person name="Antonio M."/>
            <person name="Oren A."/>
            <person name="Chaudhuri R.R."/>
            <person name="La Ragione R."/>
            <person name="Hildebrand F."/>
            <person name="Pallen M.J."/>
        </authorList>
    </citation>
    <scope>NUCLEOTIDE SEQUENCE</scope>
    <source>
        <strain evidence="9">ChiGjej1B1-18357</strain>
    </source>
</reference>
<dbReference type="NCBIfam" id="TIGR01220">
    <property type="entry name" value="Pmev_kin_Gr_pos"/>
    <property type="match status" value="1"/>
</dbReference>
<organism evidence="9 10">
    <name type="scientific">Dietzia timorensis</name>
    <dbReference type="NCBI Taxonomy" id="499555"/>
    <lineage>
        <taxon>Bacteria</taxon>
        <taxon>Bacillati</taxon>
        <taxon>Actinomycetota</taxon>
        <taxon>Actinomycetes</taxon>
        <taxon>Mycobacteriales</taxon>
        <taxon>Dietziaceae</taxon>
        <taxon>Dietzia</taxon>
    </lineage>
</organism>
<comment type="caution">
    <text evidence="9">The sequence shown here is derived from an EMBL/GenBank/DDBJ whole genome shotgun (WGS) entry which is preliminary data.</text>
</comment>
<dbReference type="EC" id="2.7.4.2" evidence="2"/>
<proteinExistence type="predicted"/>
<sequence length="371" mass="38659">MSTFAVSAPGKLYVAGEYAVVEPGHPAILVAVDRFVTVSVSPAARQPTPGHDVGGRIFSDRYPSGARDFRRASGRIVPADGEFDYVISALATVDELRVAAGLEPRAFDVRISSTLDEADGRKFGLGSSGAVAVATVDVAAQVYGLELDRRDVFRVALLATIAVSPNASGGDIAASTYGGWVRYVSPDRTALRQQAAEHGAAWTLRHGDWGSCEVRPLGAPAWLDLHVGWTGAPASTNELVARVRRGDADTDAAAGYARFLAANSTSVDRLTAAWTDDPDRVRSEIGEVRRQLGRLGEAADVELETPLLGELCNVAEAHGAAAKFAGAGGGDCGIALAGSGVDADAMRAAWERAGVRPLDLRPAEPTTTGGV</sequence>
<dbReference type="InterPro" id="IPR035102">
    <property type="entry name" value="Phosphomevalonate_kinase"/>
</dbReference>
<accession>A0A921F6C1</accession>
<name>A0A921F6C1_9ACTN</name>
<dbReference type="InterPro" id="IPR013750">
    <property type="entry name" value="GHMP_kinase_C_dom"/>
</dbReference>
<dbReference type="Pfam" id="PF08544">
    <property type="entry name" value="GHMP_kinases_C"/>
    <property type="match status" value="1"/>
</dbReference>
<dbReference type="Pfam" id="PF00288">
    <property type="entry name" value="GHMP_kinases_N"/>
    <property type="match status" value="1"/>
</dbReference>
<dbReference type="InterPro" id="IPR014721">
    <property type="entry name" value="Ribsml_uS5_D2-typ_fold_subgr"/>
</dbReference>
<evidence type="ECO:0000256" key="2">
    <source>
        <dbReference type="ARBA" id="ARBA00012958"/>
    </source>
</evidence>
<dbReference type="InterPro" id="IPR005917">
    <property type="entry name" value="Pmev_kinase_bact"/>
</dbReference>
<dbReference type="Gene3D" id="3.30.230.10">
    <property type="match status" value="1"/>
</dbReference>
<dbReference type="InterPro" id="IPR036554">
    <property type="entry name" value="GHMP_kinase_C_sf"/>
</dbReference>
<evidence type="ECO:0000256" key="1">
    <source>
        <dbReference type="ARBA" id="ARBA00005017"/>
    </source>
</evidence>
<dbReference type="GO" id="GO:0004631">
    <property type="term" value="F:phosphomevalonate kinase activity"/>
    <property type="evidence" value="ECO:0007669"/>
    <property type="project" value="UniProtKB-EC"/>
</dbReference>
<keyword evidence="3 9" id="KW-0808">Transferase</keyword>
<evidence type="ECO:0000256" key="5">
    <source>
        <dbReference type="ARBA" id="ARBA00022777"/>
    </source>
</evidence>
<dbReference type="PANTHER" id="PTHR31814">
    <property type="match status" value="1"/>
</dbReference>
<evidence type="ECO:0000256" key="6">
    <source>
        <dbReference type="ARBA" id="ARBA00022840"/>
    </source>
</evidence>
<keyword evidence="4" id="KW-0547">Nucleotide-binding</keyword>
<dbReference type="SUPFAM" id="SSF55060">
    <property type="entry name" value="GHMP Kinase, C-terminal domain"/>
    <property type="match status" value="1"/>
</dbReference>
<protein>
    <recommendedName>
        <fullName evidence="2">phosphomevalonate kinase</fullName>
        <ecNumber evidence="2">2.7.4.2</ecNumber>
    </recommendedName>
</protein>
<evidence type="ECO:0000259" key="7">
    <source>
        <dbReference type="Pfam" id="PF00288"/>
    </source>
</evidence>
<evidence type="ECO:0000313" key="10">
    <source>
        <dbReference type="Proteomes" id="UP000776650"/>
    </source>
</evidence>
<comment type="pathway">
    <text evidence="1">Isoprenoid biosynthesis; isopentenyl diphosphate biosynthesis via mevalonate pathway; isopentenyl diphosphate from (R)-mevalonate: step 2/3.</text>
</comment>
<dbReference type="SUPFAM" id="SSF54211">
    <property type="entry name" value="Ribosomal protein S5 domain 2-like"/>
    <property type="match status" value="1"/>
</dbReference>
<feature type="domain" description="GHMP kinase N-terminal" evidence="7">
    <location>
        <begin position="92"/>
        <end position="179"/>
    </location>
</feature>
<evidence type="ECO:0000313" key="9">
    <source>
        <dbReference type="EMBL" id="HJE91708.1"/>
    </source>
</evidence>
<feature type="domain" description="GHMP kinase C-terminal" evidence="8">
    <location>
        <begin position="285"/>
        <end position="354"/>
    </location>
</feature>
<dbReference type="InterPro" id="IPR020568">
    <property type="entry name" value="Ribosomal_Su5_D2-typ_SF"/>
</dbReference>
<dbReference type="GO" id="GO:0005524">
    <property type="term" value="F:ATP binding"/>
    <property type="evidence" value="ECO:0007669"/>
    <property type="project" value="UniProtKB-KW"/>
</dbReference>
<keyword evidence="5 9" id="KW-0418">Kinase</keyword>